<feature type="region of interest" description="Disordered" evidence="1">
    <location>
        <begin position="260"/>
        <end position="287"/>
    </location>
</feature>
<reference evidence="4" key="1">
    <citation type="journal article" date="2019" name="Int. J. Syst. Evol. Microbiol.">
        <title>The Global Catalogue of Microorganisms (GCM) 10K type strain sequencing project: providing services to taxonomists for standard genome sequencing and annotation.</title>
        <authorList>
            <consortium name="The Broad Institute Genomics Platform"/>
            <consortium name="The Broad Institute Genome Sequencing Center for Infectious Disease"/>
            <person name="Wu L."/>
            <person name="Ma J."/>
        </authorList>
    </citation>
    <scope>NUCLEOTIDE SEQUENCE [LARGE SCALE GENOMIC DNA]</scope>
    <source>
        <strain evidence="4">CGMCC 1.8957</strain>
    </source>
</reference>
<proteinExistence type="predicted"/>
<evidence type="ECO:0000256" key="1">
    <source>
        <dbReference type="SAM" id="MobiDB-lite"/>
    </source>
</evidence>
<evidence type="ECO:0000256" key="2">
    <source>
        <dbReference type="SAM" id="Phobius"/>
    </source>
</evidence>
<gene>
    <name evidence="3" type="ORF">GCM10008023_27690</name>
</gene>
<keyword evidence="2" id="KW-1133">Transmembrane helix</keyword>
<sequence>MAVSSNPQRLTLPLAPLVAGIIGVLTAAMFALVPTALLESMVVDSGIAAVISAAEPPLGLTARAALVLLCGGGVGVLAWFALFLTFGGRTIALRRPVSDGDNAPVLRRADAHPDAPARRPLFANTDLGTPFLEVRARPVHLDADDVAPLVERPLPVDLDEPLSAYDSSFLREPGVPASDPDGQPKPDVVASAPLPLPLPRRQIYDPSERFETFPLGPIDAPVPARRTPSPISRPARPAESAGDPSETIHALLDRLERVVGRRDPAAASPETIEGTVGSLRQMATDPR</sequence>
<evidence type="ECO:0000313" key="4">
    <source>
        <dbReference type="Proteomes" id="UP000652430"/>
    </source>
</evidence>
<comment type="caution">
    <text evidence="3">The sequence shown here is derived from an EMBL/GenBank/DDBJ whole genome shotgun (WGS) entry which is preliminary data.</text>
</comment>
<feature type="region of interest" description="Disordered" evidence="1">
    <location>
        <begin position="168"/>
        <end position="194"/>
    </location>
</feature>
<keyword evidence="4" id="KW-1185">Reference proteome</keyword>
<protein>
    <submittedName>
        <fullName evidence="3">Uncharacterized protein</fullName>
    </submittedName>
</protein>
<feature type="region of interest" description="Disordered" evidence="1">
    <location>
        <begin position="214"/>
        <end position="246"/>
    </location>
</feature>
<organism evidence="3 4">
    <name type="scientific">Sphingomonas glacialis</name>
    <dbReference type="NCBI Taxonomy" id="658225"/>
    <lineage>
        <taxon>Bacteria</taxon>
        <taxon>Pseudomonadati</taxon>
        <taxon>Pseudomonadota</taxon>
        <taxon>Alphaproteobacteria</taxon>
        <taxon>Sphingomonadales</taxon>
        <taxon>Sphingomonadaceae</taxon>
        <taxon>Sphingomonas</taxon>
    </lineage>
</organism>
<feature type="transmembrane region" description="Helical" evidence="2">
    <location>
        <begin position="64"/>
        <end position="86"/>
    </location>
</feature>
<dbReference type="EMBL" id="BNAQ01000004">
    <property type="protein sequence ID" value="GHH20126.1"/>
    <property type="molecule type" value="Genomic_DNA"/>
</dbReference>
<feature type="transmembrane region" description="Helical" evidence="2">
    <location>
        <begin position="12"/>
        <end position="33"/>
    </location>
</feature>
<keyword evidence="2" id="KW-0812">Transmembrane</keyword>
<accession>A0ABQ3LM15</accession>
<keyword evidence="2" id="KW-0472">Membrane</keyword>
<name>A0ABQ3LM15_9SPHN</name>
<evidence type="ECO:0000313" key="3">
    <source>
        <dbReference type="EMBL" id="GHH20126.1"/>
    </source>
</evidence>
<dbReference type="Proteomes" id="UP000652430">
    <property type="component" value="Unassembled WGS sequence"/>
</dbReference>
<dbReference type="RefSeq" id="WP_189676738.1">
    <property type="nucleotide sequence ID" value="NZ_BNAQ01000004.1"/>
</dbReference>